<dbReference type="Gene3D" id="1.25.40.10">
    <property type="entry name" value="Tetratricopeptide repeat domain"/>
    <property type="match status" value="2"/>
</dbReference>
<proteinExistence type="predicted"/>
<evidence type="ECO:0000256" key="2">
    <source>
        <dbReference type="ARBA" id="ARBA00022803"/>
    </source>
</evidence>
<dbReference type="EMBL" id="BKZV01000001">
    <property type="protein sequence ID" value="GER81998.1"/>
    <property type="molecule type" value="Genomic_DNA"/>
</dbReference>
<dbReference type="InterPro" id="IPR052628">
    <property type="entry name" value="CFAP70"/>
</dbReference>
<feature type="repeat" description="TPR" evidence="3">
    <location>
        <begin position="53"/>
        <end position="86"/>
    </location>
</feature>
<evidence type="ECO:0000313" key="7">
    <source>
        <dbReference type="Proteomes" id="UP000334820"/>
    </source>
</evidence>
<keyword evidence="7" id="KW-1185">Reference proteome</keyword>
<feature type="transmembrane region" description="Helical" evidence="4">
    <location>
        <begin position="300"/>
        <end position="323"/>
    </location>
</feature>
<evidence type="ECO:0000256" key="3">
    <source>
        <dbReference type="PROSITE-ProRule" id="PRU00339"/>
    </source>
</evidence>
<dbReference type="Proteomes" id="UP000334820">
    <property type="component" value="Unassembled WGS sequence"/>
</dbReference>
<keyword evidence="4" id="KW-0472">Membrane</keyword>
<evidence type="ECO:0000313" key="6">
    <source>
        <dbReference type="EMBL" id="GER81998.1"/>
    </source>
</evidence>
<keyword evidence="4" id="KW-1133">Transmembrane helix</keyword>
<gene>
    <name evidence="6" type="ORF">KTAU_06360</name>
</gene>
<organism evidence="6 7">
    <name type="scientific">Thermogemmatispora aurantia</name>
    <dbReference type="NCBI Taxonomy" id="2045279"/>
    <lineage>
        <taxon>Bacteria</taxon>
        <taxon>Bacillati</taxon>
        <taxon>Chloroflexota</taxon>
        <taxon>Ktedonobacteria</taxon>
        <taxon>Thermogemmatisporales</taxon>
        <taxon>Thermogemmatisporaceae</taxon>
        <taxon>Thermogemmatispora</taxon>
    </lineage>
</organism>
<dbReference type="InterPro" id="IPR011990">
    <property type="entry name" value="TPR-like_helical_dom_sf"/>
</dbReference>
<dbReference type="InterPro" id="IPR057352">
    <property type="entry name" value="TPR_TmcB/C"/>
</dbReference>
<dbReference type="Pfam" id="PF14559">
    <property type="entry name" value="TPR_19"/>
    <property type="match status" value="1"/>
</dbReference>
<dbReference type="PANTHER" id="PTHR44314">
    <property type="entry name" value="CILIA- AND FLAGELLA-ASSOCIATED PROTEIN 70"/>
    <property type="match status" value="1"/>
</dbReference>
<feature type="transmembrane region" description="Helical" evidence="4">
    <location>
        <begin position="265"/>
        <end position="288"/>
    </location>
</feature>
<keyword evidence="2 3" id="KW-0802">TPR repeat</keyword>
<keyword evidence="4" id="KW-0812">Transmembrane</keyword>
<accession>A0A5J4JX76</accession>
<evidence type="ECO:0000256" key="1">
    <source>
        <dbReference type="ARBA" id="ARBA00022737"/>
    </source>
</evidence>
<dbReference type="GO" id="GO:0070062">
    <property type="term" value="C:extracellular exosome"/>
    <property type="evidence" value="ECO:0007669"/>
    <property type="project" value="TreeGrafter"/>
</dbReference>
<keyword evidence="1" id="KW-0677">Repeat</keyword>
<feature type="domain" description="TmcB/TmcC TPR repeats" evidence="5">
    <location>
        <begin position="152"/>
        <end position="227"/>
    </location>
</feature>
<dbReference type="Pfam" id="PF25474">
    <property type="entry name" value="TPR_TmcB"/>
    <property type="match status" value="1"/>
</dbReference>
<dbReference type="InterPro" id="IPR019734">
    <property type="entry name" value="TPR_rpt"/>
</dbReference>
<reference evidence="6 7" key="1">
    <citation type="journal article" date="2019" name="Int. J. Syst. Evol. Microbiol.">
        <title>Thermogemmatispora aurantia sp. nov. and Thermogemmatispora argillosa sp. nov., within the class Ktedonobacteria, and emended description of the genus Thermogemmatispora.</title>
        <authorList>
            <person name="Zheng Y."/>
            <person name="Wang C.M."/>
            <person name="Sakai Y."/>
            <person name="Abe K."/>
            <person name="Yokota A."/>
            <person name="Yabe S."/>
        </authorList>
    </citation>
    <scope>NUCLEOTIDE SEQUENCE [LARGE SCALE GENOMIC DNA]</scope>
    <source>
        <strain evidence="6 7">A1-2</strain>
    </source>
</reference>
<protein>
    <recommendedName>
        <fullName evidence="5">TmcB/TmcC TPR repeats domain-containing protein</fullName>
    </recommendedName>
</protein>
<dbReference type="AlphaFoldDB" id="A0A5J4JX76"/>
<dbReference type="SUPFAM" id="SSF48452">
    <property type="entry name" value="TPR-like"/>
    <property type="match status" value="1"/>
</dbReference>
<evidence type="ECO:0000259" key="5">
    <source>
        <dbReference type="Pfam" id="PF25474"/>
    </source>
</evidence>
<dbReference type="PROSITE" id="PS50005">
    <property type="entry name" value="TPR"/>
    <property type="match status" value="1"/>
</dbReference>
<dbReference type="PANTHER" id="PTHR44314:SF1">
    <property type="entry name" value="CILIA- AND FLAGELLA-ASSOCIATED PROTEIN 70"/>
    <property type="match status" value="1"/>
</dbReference>
<sequence length="341" mass="38711">MVTMTMSEERRETPDEVAARENYRKAIVALNLKRPQLALELMSKVLRVQPESTHALALMAAAALRNKDYLQAENAIREALRLDPQSSRHHLLYGIILLAKSQPLQAQTELEKARELEPLNPWPYYFLGASYLSFRPQPLADKARPYVYKAVELDPEEARLQALLAYQASIDGNLALAQQAYLRALALEPQNAAILSDYGDFLLNYQARPQEALPILKEAIRLDPQEKATQQRLLQAIRAAHPLYQPILSYRTFLRRLPPSLRRGFGCGAVLLICVIGRLLLFLVKQIAELSIIERSSQLLNIAVAMMCLGFLIITPYGLFLIYRTVMPPLLLFLIKRGWIK</sequence>
<comment type="caution">
    <text evidence="6">The sequence shown here is derived from an EMBL/GenBank/DDBJ whole genome shotgun (WGS) entry which is preliminary data.</text>
</comment>
<name>A0A5J4JX76_9CHLR</name>
<dbReference type="SMART" id="SM00028">
    <property type="entry name" value="TPR"/>
    <property type="match status" value="3"/>
</dbReference>
<evidence type="ECO:0000256" key="4">
    <source>
        <dbReference type="SAM" id="Phobius"/>
    </source>
</evidence>